<reference evidence="4 5" key="1">
    <citation type="submission" date="2019-08" db="EMBL/GenBank/DDBJ databases">
        <title>Draft genome sequences of two oriental melons (Cucumis melo L. var makuwa).</title>
        <authorList>
            <person name="Kwon S.-Y."/>
        </authorList>
    </citation>
    <scope>NUCLEOTIDE SEQUENCE [LARGE SCALE GENOMIC DNA]</scope>
    <source>
        <strain evidence="5">cv. Chang Bougi</strain>
        <strain evidence="4">cv. SW 3</strain>
        <tissue evidence="2">Leaf</tissue>
    </source>
</reference>
<gene>
    <name evidence="3" type="ORF">E5676_scaffold546G001600</name>
    <name evidence="2" type="ORF">E6C27_scaffold37G00650</name>
</gene>
<proteinExistence type="predicted"/>
<evidence type="ECO:0000313" key="3">
    <source>
        <dbReference type="EMBL" id="TYJ96513.1"/>
    </source>
</evidence>
<organism evidence="2 4">
    <name type="scientific">Cucumis melo var. makuwa</name>
    <name type="common">Oriental melon</name>
    <dbReference type="NCBI Taxonomy" id="1194695"/>
    <lineage>
        <taxon>Eukaryota</taxon>
        <taxon>Viridiplantae</taxon>
        <taxon>Streptophyta</taxon>
        <taxon>Embryophyta</taxon>
        <taxon>Tracheophyta</taxon>
        <taxon>Spermatophyta</taxon>
        <taxon>Magnoliopsida</taxon>
        <taxon>eudicotyledons</taxon>
        <taxon>Gunneridae</taxon>
        <taxon>Pentapetalae</taxon>
        <taxon>rosids</taxon>
        <taxon>fabids</taxon>
        <taxon>Cucurbitales</taxon>
        <taxon>Cucurbitaceae</taxon>
        <taxon>Benincaseae</taxon>
        <taxon>Cucumis</taxon>
    </lineage>
</organism>
<evidence type="ECO:0008006" key="6">
    <source>
        <dbReference type="Google" id="ProtNLM"/>
    </source>
</evidence>
<dbReference type="EMBL" id="SSTD01019467">
    <property type="protein sequence ID" value="TYJ96513.1"/>
    <property type="molecule type" value="Genomic_DNA"/>
</dbReference>
<name>A0A5A7VC37_CUCMM</name>
<sequence>MWKSKPIKEKDKEFLRPRRSITLTEFLPRSFLHDHLEEVLEDTTFHVVSIVEVNNNFASSEEVDNSNEIKQRTFVFDRIKPSTTRSLVFQRLSMAMKEEESQCPTTSSTRTLAFRRLSISTSKKDRPSTSTSNLLKMSNNQRKREMKTLKAKPF</sequence>
<comment type="caution">
    <text evidence="2">The sequence shown here is derived from an EMBL/GenBank/DDBJ whole genome shotgun (WGS) entry which is preliminary data.</text>
</comment>
<evidence type="ECO:0000256" key="1">
    <source>
        <dbReference type="SAM" id="MobiDB-lite"/>
    </source>
</evidence>
<evidence type="ECO:0000313" key="4">
    <source>
        <dbReference type="Proteomes" id="UP000321393"/>
    </source>
</evidence>
<dbReference type="AlphaFoldDB" id="A0A5A7VC37"/>
<evidence type="ECO:0000313" key="5">
    <source>
        <dbReference type="Proteomes" id="UP000321947"/>
    </source>
</evidence>
<accession>A0A5A7VC37</accession>
<dbReference type="Proteomes" id="UP000321393">
    <property type="component" value="Unassembled WGS sequence"/>
</dbReference>
<dbReference type="EMBL" id="SSTE01001190">
    <property type="protein sequence ID" value="KAA0065773.1"/>
    <property type="molecule type" value="Genomic_DNA"/>
</dbReference>
<protein>
    <recommendedName>
        <fullName evidence="6">Retrotransposon gag protein</fullName>
    </recommendedName>
</protein>
<dbReference type="Proteomes" id="UP000321947">
    <property type="component" value="Unassembled WGS sequence"/>
</dbReference>
<feature type="region of interest" description="Disordered" evidence="1">
    <location>
        <begin position="119"/>
        <end position="154"/>
    </location>
</feature>
<evidence type="ECO:0000313" key="2">
    <source>
        <dbReference type="EMBL" id="KAA0065773.1"/>
    </source>
</evidence>
<feature type="compositionally biased region" description="Polar residues" evidence="1">
    <location>
        <begin position="128"/>
        <end position="140"/>
    </location>
</feature>